<dbReference type="SUPFAM" id="SSF52540">
    <property type="entry name" value="P-loop containing nucleoside triphosphate hydrolases"/>
    <property type="match status" value="1"/>
</dbReference>
<dbReference type="Pfam" id="PF00448">
    <property type="entry name" value="SRP54"/>
    <property type="match status" value="1"/>
</dbReference>
<comment type="function">
    <text evidence="12">Necessary for flagellar biosynthesis. May be involved in translocation of the flagellum.</text>
</comment>
<dbReference type="GO" id="GO:0015031">
    <property type="term" value="P:protein transport"/>
    <property type="evidence" value="ECO:0007669"/>
    <property type="project" value="UniProtKB-KW"/>
</dbReference>
<feature type="region of interest" description="Disordered" evidence="14">
    <location>
        <begin position="393"/>
        <end position="419"/>
    </location>
</feature>
<dbReference type="STRING" id="159291.SAMN05920897_10350"/>
<evidence type="ECO:0000256" key="2">
    <source>
        <dbReference type="ARBA" id="ARBA00008531"/>
    </source>
</evidence>
<keyword evidence="5" id="KW-1003">Cell membrane</keyword>
<dbReference type="AlphaFoldDB" id="A0A1N6PN07"/>
<keyword evidence="10" id="KW-0472">Membrane</keyword>
<accession>A0A1N6PN07</accession>
<organism evidence="17 18">
    <name type="scientific">Alkalispirochaeta americana</name>
    <dbReference type="NCBI Taxonomy" id="159291"/>
    <lineage>
        <taxon>Bacteria</taxon>
        <taxon>Pseudomonadati</taxon>
        <taxon>Spirochaetota</taxon>
        <taxon>Spirochaetia</taxon>
        <taxon>Spirochaetales</taxon>
        <taxon>Spirochaetaceae</taxon>
        <taxon>Alkalispirochaeta</taxon>
    </lineage>
</organism>
<evidence type="ECO:0000313" key="17">
    <source>
        <dbReference type="EMBL" id="SIQ05589.1"/>
    </source>
</evidence>
<name>A0A1N6PN07_9SPIO</name>
<reference evidence="17 18" key="1">
    <citation type="submission" date="2017-01" db="EMBL/GenBank/DDBJ databases">
        <authorList>
            <person name="Mah S.A."/>
            <person name="Swanson W.J."/>
            <person name="Moy G.W."/>
            <person name="Vacquier V.D."/>
        </authorList>
    </citation>
    <scope>NUCLEOTIDE SEQUENCE [LARGE SCALE GENOMIC DNA]</scope>
    <source>
        <strain evidence="17 18">ASpG1</strain>
    </source>
</reference>
<dbReference type="CDD" id="cd17873">
    <property type="entry name" value="FlhF"/>
    <property type="match status" value="1"/>
</dbReference>
<dbReference type="InterPro" id="IPR000897">
    <property type="entry name" value="SRP54_GTPase_dom"/>
</dbReference>
<evidence type="ECO:0000256" key="4">
    <source>
        <dbReference type="ARBA" id="ARBA00022448"/>
    </source>
</evidence>
<evidence type="ECO:0000256" key="7">
    <source>
        <dbReference type="ARBA" id="ARBA00022795"/>
    </source>
</evidence>
<evidence type="ECO:0000256" key="1">
    <source>
        <dbReference type="ARBA" id="ARBA00004413"/>
    </source>
</evidence>
<dbReference type="Gene3D" id="1.20.120.1380">
    <property type="entry name" value="Flagellar FlhF biosynthesis protein, N domain"/>
    <property type="match status" value="1"/>
</dbReference>
<dbReference type="GO" id="GO:0005047">
    <property type="term" value="F:signal recognition particle binding"/>
    <property type="evidence" value="ECO:0007669"/>
    <property type="project" value="TreeGrafter"/>
</dbReference>
<evidence type="ECO:0000256" key="3">
    <source>
        <dbReference type="ARBA" id="ARBA00014919"/>
    </source>
</evidence>
<dbReference type="RefSeq" id="WP_076487834.1">
    <property type="nucleotide sequence ID" value="NZ_FTMS01000003.1"/>
</dbReference>
<evidence type="ECO:0000256" key="13">
    <source>
        <dbReference type="NCBIfam" id="TIGR03499"/>
    </source>
</evidence>
<evidence type="ECO:0000256" key="14">
    <source>
        <dbReference type="SAM" id="MobiDB-lite"/>
    </source>
</evidence>
<keyword evidence="18" id="KW-1185">Reference proteome</keyword>
<dbReference type="GO" id="GO:0003924">
    <property type="term" value="F:GTPase activity"/>
    <property type="evidence" value="ECO:0007669"/>
    <property type="project" value="UniProtKB-UniRule"/>
</dbReference>
<dbReference type="Proteomes" id="UP000186400">
    <property type="component" value="Unassembled WGS sequence"/>
</dbReference>
<dbReference type="InterPro" id="IPR003593">
    <property type="entry name" value="AAA+_ATPase"/>
</dbReference>
<feature type="domain" description="AAA+ ATPase" evidence="15">
    <location>
        <begin position="200"/>
        <end position="334"/>
    </location>
</feature>
<dbReference type="EMBL" id="FTMS01000003">
    <property type="protein sequence ID" value="SIQ05589.1"/>
    <property type="molecule type" value="Genomic_DNA"/>
</dbReference>
<dbReference type="GO" id="GO:0005525">
    <property type="term" value="F:GTP binding"/>
    <property type="evidence" value="ECO:0007669"/>
    <property type="project" value="UniProtKB-UniRule"/>
</dbReference>
<sequence>MDYFVEQAPTDQEVHAIIRQKYGDRARILARKEIRVGGILGLFRRTAVEVTGYCSHAPQAQKVVTRGSVAEERSKILEQVLNREGTGGAARGNPREKPAGPSSAGGESMESVLSEIRALRDTLVHQGSGKGGNDPPALQTICDVLEENDFSPVYIRKLVDSLRRDCTLDQLSDTDHLGQEVVARIKESISIYPWQERRRSPHVFVLVGPTGVGKTTTIAKLAAMYGAVADPPFDVRILTIDTYRIGALQQIQKYGEIMNIPVHAVESVGDMKNQLALHQDADFIFVDTIGKSPNDFGKLAEVNHLVQASGGEVHLAVSATTKRSDMEEILRQFEPFHYQAVVVTKIDETACVGGIISALKEKQKSVSFLTDGQSVPQDIERARLETFLRRLKDLPGGPAESSGSDYQGYEFPKAKERQE</sequence>
<dbReference type="OrthoDB" id="9778554at2"/>
<evidence type="ECO:0000256" key="5">
    <source>
        <dbReference type="ARBA" id="ARBA00022475"/>
    </source>
</evidence>
<protein>
    <recommendedName>
        <fullName evidence="3 13">Flagellar biosynthesis protein FlhF</fullName>
    </recommendedName>
</protein>
<evidence type="ECO:0000259" key="16">
    <source>
        <dbReference type="SMART" id="SM00962"/>
    </source>
</evidence>
<dbReference type="GO" id="GO:0044781">
    <property type="term" value="P:bacterial-type flagellum organization"/>
    <property type="evidence" value="ECO:0007669"/>
    <property type="project" value="UniProtKB-UniRule"/>
</dbReference>
<feature type="domain" description="SRP54-type proteins GTP-binding" evidence="16">
    <location>
        <begin position="201"/>
        <end position="393"/>
    </location>
</feature>
<evidence type="ECO:0000256" key="9">
    <source>
        <dbReference type="ARBA" id="ARBA00023134"/>
    </source>
</evidence>
<dbReference type="PANTHER" id="PTHR43134:SF3">
    <property type="entry name" value="FLAGELLAR BIOSYNTHESIS PROTEIN FLHF"/>
    <property type="match status" value="1"/>
</dbReference>
<comment type="similarity">
    <text evidence="2">Belongs to the GTP-binding SRP family.</text>
</comment>
<dbReference type="GO" id="GO:0006614">
    <property type="term" value="P:SRP-dependent cotranslational protein targeting to membrane"/>
    <property type="evidence" value="ECO:0007669"/>
    <property type="project" value="UniProtKB-UniRule"/>
</dbReference>
<keyword evidence="17" id="KW-0969">Cilium</keyword>
<keyword evidence="6" id="KW-0547">Nucleotide-binding</keyword>
<dbReference type="FunFam" id="3.40.50.300:FF:000695">
    <property type="entry name" value="Flagellar biosynthesis regulator FlhF"/>
    <property type="match status" value="1"/>
</dbReference>
<evidence type="ECO:0000256" key="6">
    <source>
        <dbReference type="ARBA" id="ARBA00022741"/>
    </source>
</evidence>
<evidence type="ECO:0000256" key="11">
    <source>
        <dbReference type="ARBA" id="ARBA00023225"/>
    </source>
</evidence>
<feature type="region of interest" description="Disordered" evidence="14">
    <location>
        <begin position="81"/>
        <end position="111"/>
    </location>
</feature>
<evidence type="ECO:0000313" key="18">
    <source>
        <dbReference type="Proteomes" id="UP000186400"/>
    </source>
</evidence>
<dbReference type="GO" id="GO:0005886">
    <property type="term" value="C:plasma membrane"/>
    <property type="evidence" value="ECO:0007669"/>
    <property type="project" value="UniProtKB-SubCell"/>
</dbReference>
<dbReference type="PANTHER" id="PTHR43134">
    <property type="entry name" value="SIGNAL RECOGNITION PARTICLE RECEPTOR SUBUNIT ALPHA"/>
    <property type="match status" value="1"/>
</dbReference>
<gene>
    <name evidence="17" type="ORF">SAMN05920897_10350</name>
</gene>
<keyword evidence="8" id="KW-0653">Protein transport</keyword>
<evidence type="ECO:0000256" key="12">
    <source>
        <dbReference type="ARBA" id="ARBA00025337"/>
    </source>
</evidence>
<dbReference type="InterPro" id="IPR020006">
    <property type="entry name" value="FlhF"/>
</dbReference>
<evidence type="ECO:0000256" key="10">
    <source>
        <dbReference type="ARBA" id="ARBA00023136"/>
    </source>
</evidence>
<keyword evidence="11" id="KW-1006">Bacterial flagellum protein export</keyword>
<evidence type="ECO:0000259" key="15">
    <source>
        <dbReference type="SMART" id="SM00382"/>
    </source>
</evidence>
<dbReference type="InterPro" id="IPR047040">
    <property type="entry name" value="FlhF__GTPase_dom"/>
</dbReference>
<keyword evidence="7" id="KW-1005">Bacterial flagellum biogenesis</keyword>
<keyword evidence="17" id="KW-0282">Flagellum</keyword>
<keyword evidence="9" id="KW-0342">GTP-binding</keyword>
<comment type="subcellular location">
    <subcellularLocation>
        <location evidence="1">Cell membrane</location>
        <topology evidence="1">Peripheral membrane protein</topology>
        <orientation evidence="1">Cytoplasmic side</orientation>
    </subcellularLocation>
</comment>
<proteinExistence type="inferred from homology"/>
<dbReference type="Gene3D" id="3.40.50.300">
    <property type="entry name" value="P-loop containing nucleotide triphosphate hydrolases"/>
    <property type="match status" value="1"/>
</dbReference>
<dbReference type="InterPro" id="IPR027417">
    <property type="entry name" value="P-loop_NTPase"/>
</dbReference>
<evidence type="ECO:0000256" key="8">
    <source>
        <dbReference type="ARBA" id="ARBA00022927"/>
    </source>
</evidence>
<dbReference type="SMART" id="SM00382">
    <property type="entry name" value="AAA"/>
    <property type="match status" value="1"/>
</dbReference>
<dbReference type="SMART" id="SM00962">
    <property type="entry name" value="SRP54"/>
    <property type="match status" value="1"/>
</dbReference>
<keyword evidence="4" id="KW-0813">Transport</keyword>
<keyword evidence="17" id="KW-0966">Cell projection</keyword>
<dbReference type="NCBIfam" id="TIGR03499">
    <property type="entry name" value="FlhF"/>
    <property type="match status" value="1"/>
</dbReference>